<dbReference type="SUPFAM" id="SSF52091">
    <property type="entry name" value="SpoIIaa-like"/>
    <property type="match status" value="1"/>
</dbReference>
<dbReference type="InterPro" id="IPR036513">
    <property type="entry name" value="STAS_dom_sf"/>
</dbReference>
<sequence>MAPTGPSPTDASSLGPRAILTTARNGQVLVMRLAGELDMEGAGVFEEAPTENASALVLDLSRLDFCDSTGLNALLRLRLDAQGRGVPVHLAALTDRVARLLEITGADRIFPVHPSVENALAALERD</sequence>
<feature type="domain" description="STAS" evidence="3">
    <location>
        <begin position="18"/>
        <end position="123"/>
    </location>
</feature>
<organism evidence="4 5">
    <name type="scientific">Streptomyces silvisoli</name>
    <dbReference type="NCBI Taxonomy" id="3034235"/>
    <lineage>
        <taxon>Bacteria</taxon>
        <taxon>Bacillati</taxon>
        <taxon>Actinomycetota</taxon>
        <taxon>Actinomycetes</taxon>
        <taxon>Kitasatosporales</taxon>
        <taxon>Streptomycetaceae</taxon>
        <taxon>Streptomyces</taxon>
    </lineage>
</organism>
<dbReference type="PANTHER" id="PTHR33495">
    <property type="entry name" value="ANTI-SIGMA FACTOR ANTAGONIST TM_1081-RELATED-RELATED"/>
    <property type="match status" value="1"/>
</dbReference>
<dbReference type="EMBL" id="JARJBC010000027">
    <property type="protein sequence ID" value="MDF3293531.1"/>
    <property type="molecule type" value="Genomic_DNA"/>
</dbReference>
<dbReference type="CDD" id="cd07043">
    <property type="entry name" value="STAS_anti-anti-sigma_factors"/>
    <property type="match status" value="1"/>
</dbReference>
<protein>
    <recommendedName>
        <fullName evidence="2">Anti-sigma factor antagonist</fullName>
    </recommendedName>
</protein>
<reference evidence="4 5" key="1">
    <citation type="submission" date="2023-03" db="EMBL/GenBank/DDBJ databases">
        <title>Draft genome sequence of Streptomyces sp. RB6PN23 isolated from peat swamp forest in Thailand.</title>
        <authorList>
            <person name="Klaysubun C."/>
            <person name="Duangmal K."/>
        </authorList>
    </citation>
    <scope>NUCLEOTIDE SEQUENCE [LARGE SCALE GENOMIC DNA]</scope>
    <source>
        <strain evidence="4 5">RB6PN23</strain>
    </source>
</reference>
<accession>A0ABT5ZUW2</accession>
<evidence type="ECO:0000313" key="5">
    <source>
        <dbReference type="Proteomes" id="UP001216579"/>
    </source>
</evidence>
<dbReference type="Proteomes" id="UP001216579">
    <property type="component" value="Unassembled WGS sequence"/>
</dbReference>
<name>A0ABT5ZUW2_9ACTN</name>
<dbReference type="NCBIfam" id="TIGR00377">
    <property type="entry name" value="ant_ant_sig"/>
    <property type="match status" value="1"/>
</dbReference>
<dbReference type="Pfam" id="PF01740">
    <property type="entry name" value="STAS"/>
    <property type="match status" value="1"/>
</dbReference>
<evidence type="ECO:0000256" key="2">
    <source>
        <dbReference type="RuleBase" id="RU003749"/>
    </source>
</evidence>
<dbReference type="PANTHER" id="PTHR33495:SF2">
    <property type="entry name" value="ANTI-SIGMA FACTOR ANTAGONIST TM_1081-RELATED"/>
    <property type="match status" value="1"/>
</dbReference>
<keyword evidence="5" id="KW-1185">Reference proteome</keyword>
<evidence type="ECO:0000259" key="3">
    <source>
        <dbReference type="PROSITE" id="PS50801"/>
    </source>
</evidence>
<proteinExistence type="inferred from homology"/>
<dbReference type="RefSeq" id="WP_276096430.1">
    <property type="nucleotide sequence ID" value="NZ_JARJBC010000027.1"/>
</dbReference>
<evidence type="ECO:0000256" key="1">
    <source>
        <dbReference type="ARBA" id="ARBA00009013"/>
    </source>
</evidence>
<dbReference type="Gene3D" id="3.30.750.24">
    <property type="entry name" value="STAS domain"/>
    <property type="match status" value="1"/>
</dbReference>
<dbReference type="InterPro" id="IPR003658">
    <property type="entry name" value="Anti-sigma_ant"/>
</dbReference>
<gene>
    <name evidence="4" type="ORF">P3G67_30820</name>
</gene>
<comment type="similarity">
    <text evidence="1 2">Belongs to the anti-sigma-factor antagonist family.</text>
</comment>
<evidence type="ECO:0000313" key="4">
    <source>
        <dbReference type="EMBL" id="MDF3293531.1"/>
    </source>
</evidence>
<dbReference type="InterPro" id="IPR002645">
    <property type="entry name" value="STAS_dom"/>
</dbReference>
<comment type="caution">
    <text evidence="4">The sequence shown here is derived from an EMBL/GenBank/DDBJ whole genome shotgun (WGS) entry which is preliminary data.</text>
</comment>
<dbReference type="PROSITE" id="PS50801">
    <property type="entry name" value="STAS"/>
    <property type="match status" value="1"/>
</dbReference>